<keyword evidence="2" id="KW-1185">Reference proteome</keyword>
<evidence type="ECO:0000313" key="2">
    <source>
        <dbReference type="Proteomes" id="UP001272052"/>
    </source>
</evidence>
<gene>
    <name evidence="1" type="ORF">MmiAt1_06400</name>
</gene>
<accession>A0ABU3VNU3</accession>
<dbReference type="EMBL" id="JAWDKC010000012">
    <property type="protein sequence ID" value="MDV0445084.1"/>
    <property type="molecule type" value="Genomic_DNA"/>
</dbReference>
<reference evidence="1 2" key="1">
    <citation type="submission" date="2023-06" db="EMBL/GenBank/DDBJ databases">
        <title>Genome sequence of Methanimicrococcus sp. At1.</title>
        <authorList>
            <person name="Protasov E."/>
            <person name="Platt K."/>
            <person name="Poehlein A."/>
            <person name="Daniel R."/>
            <person name="Brune A."/>
        </authorList>
    </citation>
    <scope>NUCLEOTIDE SEQUENCE [LARGE SCALE GENOMIC DNA]</scope>
    <source>
        <strain evidence="1 2">At1</strain>
    </source>
</reference>
<name>A0ABU3VNU3_9EURY</name>
<dbReference type="Proteomes" id="UP001272052">
    <property type="component" value="Unassembled WGS sequence"/>
</dbReference>
<organism evidence="1 2">
    <name type="scientific">Methanimicrococcus hacksteinii</name>
    <dbReference type="NCBI Taxonomy" id="3028293"/>
    <lineage>
        <taxon>Archaea</taxon>
        <taxon>Methanobacteriati</taxon>
        <taxon>Methanobacteriota</taxon>
        <taxon>Stenosarchaea group</taxon>
        <taxon>Methanomicrobia</taxon>
        <taxon>Methanosarcinales</taxon>
        <taxon>Methanosarcinaceae</taxon>
        <taxon>Methanimicrococcus</taxon>
    </lineage>
</organism>
<sequence length="131" mass="14928">MSLESSKYSENPAFSIVSGLSDPADIREVMKIGNPVLNELTFCQLKSFGSESVLELKIPLELELDFENGLYIAKNETFGLFSFGKDLKETIHFLEVQFELLWKVYVLENDLELTAGGKELQNRLKKYISKK</sequence>
<dbReference type="RefSeq" id="WP_318785507.1">
    <property type="nucleotide sequence ID" value="NZ_JAWDKC010000012.1"/>
</dbReference>
<comment type="caution">
    <text evidence="1">The sequence shown here is derived from an EMBL/GenBank/DDBJ whole genome shotgun (WGS) entry which is preliminary data.</text>
</comment>
<protein>
    <submittedName>
        <fullName evidence="1">Uncharacterized protein</fullName>
    </submittedName>
</protein>
<evidence type="ECO:0000313" key="1">
    <source>
        <dbReference type="EMBL" id="MDV0445084.1"/>
    </source>
</evidence>
<proteinExistence type="predicted"/>